<name>A0A1G4BAP1_9PEZI</name>
<sequence length="80" mass="8696">MHASHLLVALSAVGMATAAVRRTCRHDRANPGRGWYYIVEGDDLNHIAADFDTTAAFIGKLNGITNLDFIPAWTTIIVPC</sequence>
<comment type="caution">
    <text evidence="3">The sequence shown here is derived from an EMBL/GenBank/DDBJ whole genome shotgun (WGS) entry which is preliminary data.</text>
</comment>
<evidence type="ECO:0000313" key="3">
    <source>
        <dbReference type="EMBL" id="OHE98362.1"/>
    </source>
</evidence>
<proteinExistence type="predicted"/>
<evidence type="ECO:0000259" key="2">
    <source>
        <dbReference type="PROSITE" id="PS51782"/>
    </source>
</evidence>
<dbReference type="EMBL" id="MJBS01000047">
    <property type="protein sequence ID" value="OHE98362.1"/>
    <property type="molecule type" value="Genomic_DNA"/>
</dbReference>
<gene>
    <name evidence="3" type="ORF">CORC01_06358</name>
</gene>
<keyword evidence="1" id="KW-0732">Signal</keyword>
<feature type="signal peptide" evidence="1">
    <location>
        <begin position="1"/>
        <end position="18"/>
    </location>
</feature>
<evidence type="ECO:0000313" key="4">
    <source>
        <dbReference type="Proteomes" id="UP000176998"/>
    </source>
</evidence>
<dbReference type="OrthoDB" id="2107166at2759"/>
<keyword evidence="4" id="KW-1185">Reference proteome</keyword>
<dbReference type="InterPro" id="IPR036779">
    <property type="entry name" value="LysM_dom_sf"/>
</dbReference>
<dbReference type="InterPro" id="IPR018392">
    <property type="entry name" value="LysM"/>
</dbReference>
<dbReference type="Gene3D" id="3.10.350.10">
    <property type="entry name" value="LysM domain"/>
    <property type="match status" value="1"/>
</dbReference>
<protein>
    <recommendedName>
        <fullName evidence="2">LysM domain-containing protein</fullName>
    </recommendedName>
</protein>
<feature type="chain" id="PRO_5009602666" description="LysM domain-containing protein" evidence="1">
    <location>
        <begin position="19"/>
        <end position="80"/>
    </location>
</feature>
<reference evidence="3 4" key="1">
    <citation type="submission" date="2016-09" db="EMBL/GenBank/DDBJ databases">
        <authorList>
            <person name="Capua I."/>
            <person name="De Benedictis P."/>
            <person name="Joannis T."/>
            <person name="Lombin L.H."/>
            <person name="Cattoli G."/>
        </authorList>
    </citation>
    <scope>NUCLEOTIDE SEQUENCE [LARGE SCALE GENOMIC DNA]</scope>
    <source>
        <strain evidence="3 4">IMI 309357</strain>
    </source>
</reference>
<dbReference type="AlphaFoldDB" id="A0A1G4BAP1"/>
<dbReference type="PROSITE" id="PS51782">
    <property type="entry name" value="LYSM"/>
    <property type="match status" value="1"/>
</dbReference>
<dbReference type="CDD" id="cd00118">
    <property type="entry name" value="LysM"/>
    <property type="match status" value="1"/>
</dbReference>
<organism evidence="3 4">
    <name type="scientific">Colletotrichum orchidophilum</name>
    <dbReference type="NCBI Taxonomy" id="1209926"/>
    <lineage>
        <taxon>Eukaryota</taxon>
        <taxon>Fungi</taxon>
        <taxon>Dikarya</taxon>
        <taxon>Ascomycota</taxon>
        <taxon>Pezizomycotina</taxon>
        <taxon>Sordariomycetes</taxon>
        <taxon>Hypocreomycetidae</taxon>
        <taxon>Glomerellales</taxon>
        <taxon>Glomerellaceae</taxon>
        <taxon>Colletotrichum</taxon>
    </lineage>
</organism>
<dbReference type="GeneID" id="34559509"/>
<dbReference type="SUPFAM" id="SSF54106">
    <property type="entry name" value="LysM domain"/>
    <property type="match status" value="1"/>
</dbReference>
<evidence type="ECO:0000256" key="1">
    <source>
        <dbReference type="SAM" id="SignalP"/>
    </source>
</evidence>
<feature type="domain" description="LysM" evidence="2">
    <location>
        <begin position="34"/>
        <end position="78"/>
    </location>
</feature>
<dbReference type="RefSeq" id="XP_022475512.1">
    <property type="nucleotide sequence ID" value="XM_022617999.1"/>
</dbReference>
<dbReference type="Pfam" id="PF01476">
    <property type="entry name" value="LysM"/>
    <property type="match status" value="1"/>
</dbReference>
<accession>A0A1G4BAP1</accession>
<dbReference type="Proteomes" id="UP000176998">
    <property type="component" value="Unassembled WGS sequence"/>
</dbReference>